<sequence>LEEGEFPIYKEKCASSGAWMDQNTLYIFCWLIGESVASIRFRLYFSEDGLTIHMNKTEETKYNEYMGFLNS</sequence>
<protein>
    <submittedName>
        <fullName evidence="1">Uncharacterized protein</fullName>
    </submittedName>
</protein>
<accession>K1UQV7</accession>
<organism evidence="1">
    <name type="scientific">human gut metagenome</name>
    <dbReference type="NCBI Taxonomy" id="408170"/>
    <lineage>
        <taxon>unclassified sequences</taxon>
        <taxon>metagenomes</taxon>
        <taxon>organismal metagenomes</taxon>
    </lineage>
</organism>
<dbReference type="EMBL" id="AJWZ01001394">
    <property type="protein sequence ID" value="EKC73911.1"/>
    <property type="molecule type" value="Genomic_DNA"/>
</dbReference>
<dbReference type="AlphaFoldDB" id="K1UQV7"/>
<reference evidence="1" key="1">
    <citation type="journal article" date="2013" name="Environ. Microbiol.">
        <title>Microbiota from the distal guts of lean and obese adolescents exhibit partial functional redundancy besides clear differences in community structure.</title>
        <authorList>
            <person name="Ferrer M."/>
            <person name="Ruiz A."/>
            <person name="Lanza F."/>
            <person name="Haange S.B."/>
            <person name="Oberbach A."/>
            <person name="Till H."/>
            <person name="Bargiela R."/>
            <person name="Campoy C."/>
            <person name="Segura M.T."/>
            <person name="Richter M."/>
            <person name="von Bergen M."/>
            <person name="Seifert J."/>
            <person name="Suarez A."/>
        </authorList>
    </citation>
    <scope>NUCLEOTIDE SEQUENCE</scope>
</reference>
<evidence type="ECO:0000313" key="1">
    <source>
        <dbReference type="EMBL" id="EKC73911.1"/>
    </source>
</evidence>
<gene>
    <name evidence="1" type="ORF">OBE_02145</name>
</gene>
<comment type="caution">
    <text evidence="1">The sequence shown here is derived from an EMBL/GenBank/DDBJ whole genome shotgun (WGS) entry which is preliminary data.</text>
</comment>
<name>K1UQV7_9ZZZZ</name>
<feature type="non-terminal residue" evidence="1">
    <location>
        <position position="1"/>
    </location>
</feature>
<proteinExistence type="predicted"/>